<sequence length="276" mass="31380">MESEGLFGSSYLVLIFTLIIGIITWILYDKIQFIVKLIIANLIWQVCSIFPIISSLFHGRIPENRRLFSAGVKLANKYLIGTKYIVRNQKYLEEDMACIIVSNHQSSLDGNFMVQLGNYKGSTVIVKKSLLYASGLLGLAFYCSGSIFLDRGNPEKAKQSLNEARDTVVRDKLKPQFYPEGTRHMGKEMLPFKKGAFVMAIQAQIPVLPVVASSYRHFYDKKKKIFKQGSVIVTCLPPIPTKGLTMKDLNDLIDKVWKQMQETIDKTTEEVERNLR</sequence>
<keyword evidence="3" id="KW-0808">Transferase</keyword>
<keyword evidence="4" id="KW-0012">Acyltransferase</keyword>
<keyword evidence="5" id="KW-0812">Transmembrane</keyword>
<organism evidence="7 8">
    <name type="scientific">Crassostrea virginica</name>
    <name type="common">Eastern oyster</name>
    <dbReference type="NCBI Taxonomy" id="6565"/>
    <lineage>
        <taxon>Eukaryota</taxon>
        <taxon>Metazoa</taxon>
        <taxon>Spiralia</taxon>
        <taxon>Lophotrochozoa</taxon>
        <taxon>Mollusca</taxon>
        <taxon>Bivalvia</taxon>
        <taxon>Autobranchia</taxon>
        <taxon>Pteriomorphia</taxon>
        <taxon>Ostreida</taxon>
        <taxon>Ostreoidea</taxon>
        <taxon>Ostreidae</taxon>
        <taxon>Crassostrea</taxon>
    </lineage>
</organism>
<keyword evidence="5" id="KW-1133">Transmembrane helix</keyword>
<dbReference type="EC" id="2.3.1.51" evidence="2"/>
<comment type="pathway">
    <text evidence="1">Phospholipid metabolism; CDP-diacylglycerol biosynthesis; CDP-diacylglycerol from sn-glycerol 3-phosphate: step 2/3.</text>
</comment>
<dbReference type="GO" id="GO:0003841">
    <property type="term" value="F:1-acylglycerol-3-phosphate O-acyltransferase activity"/>
    <property type="evidence" value="ECO:0007669"/>
    <property type="project" value="UniProtKB-EC"/>
</dbReference>
<evidence type="ECO:0000256" key="4">
    <source>
        <dbReference type="ARBA" id="ARBA00023315"/>
    </source>
</evidence>
<evidence type="ECO:0000256" key="2">
    <source>
        <dbReference type="ARBA" id="ARBA00013211"/>
    </source>
</evidence>
<feature type="transmembrane region" description="Helical" evidence="5">
    <location>
        <begin position="195"/>
        <end position="215"/>
    </location>
</feature>
<dbReference type="AlphaFoldDB" id="A0A8B8D9I4"/>
<evidence type="ECO:0000259" key="6">
    <source>
        <dbReference type="SMART" id="SM00563"/>
    </source>
</evidence>
<name>A0A8B8D9I4_CRAVI</name>
<dbReference type="GeneID" id="111125112"/>
<evidence type="ECO:0000256" key="5">
    <source>
        <dbReference type="SAM" id="Phobius"/>
    </source>
</evidence>
<evidence type="ECO:0000313" key="7">
    <source>
        <dbReference type="Proteomes" id="UP000694844"/>
    </source>
</evidence>
<reference evidence="8" key="1">
    <citation type="submission" date="2025-08" db="UniProtKB">
        <authorList>
            <consortium name="RefSeq"/>
        </authorList>
    </citation>
    <scope>IDENTIFICATION</scope>
    <source>
        <tissue evidence="8">Whole sample</tissue>
    </source>
</reference>
<accession>A0A8B8D9I4</accession>
<feature type="domain" description="Phospholipid/glycerol acyltransferase" evidence="6">
    <location>
        <begin position="98"/>
        <end position="215"/>
    </location>
</feature>
<feature type="transmembrane region" description="Helical" evidence="5">
    <location>
        <begin position="130"/>
        <end position="149"/>
    </location>
</feature>
<dbReference type="Proteomes" id="UP000694844">
    <property type="component" value="Chromosome 3"/>
</dbReference>
<dbReference type="SMART" id="SM00563">
    <property type="entry name" value="PlsC"/>
    <property type="match status" value="1"/>
</dbReference>
<evidence type="ECO:0000256" key="3">
    <source>
        <dbReference type="ARBA" id="ARBA00022679"/>
    </source>
</evidence>
<dbReference type="SUPFAM" id="SSF69593">
    <property type="entry name" value="Glycerol-3-phosphate (1)-acyltransferase"/>
    <property type="match status" value="1"/>
</dbReference>
<keyword evidence="7" id="KW-1185">Reference proteome</keyword>
<dbReference type="RefSeq" id="XP_022324295.1">
    <property type="nucleotide sequence ID" value="XM_022468587.1"/>
</dbReference>
<dbReference type="InterPro" id="IPR002123">
    <property type="entry name" value="Plipid/glycerol_acylTrfase"/>
</dbReference>
<dbReference type="GO" id="GO:0006654">
    <property type="term" value="P:phosphatidic acid biosynthetic process"/>
    <property type="evidence" value="ECO:0007669"/>
    <property type="project" value="TreeGrafter"/>
</dbReference>
<evidence type="ECO:0000313" key="8">
    <source>
        <dbReference type="RefSeq" id="XP_022324295.1"/>
    </source>
</evidence>
<dbReference type="PANTHER" id="PTHR10434">
    <property type="entry name" value="1-ACYL-SN-GLYCEROL-3-PHOSPHATE ACYLTRANSFERASE"/>
    <property type="match status" value="1"/>
</dbReference>
<keyword evidence="5" id="KW-0472">Membrane</keyword>
<dbReference type="CDD" id="cd07989">
    <property type="entry name" value="LPLAT_AGPAT-like"/>
    <property type="match status" value="1"/>
</dbReference>
<dbReference type="PANTHER" id="PTHR10434:SF11">
    <property type="entry name" value="1-ACYL-SN-GLYCEROL-3-PHOSPHATE ACYLTRANSFERASE"/>
    <property type="match status" value="1"/>
</dbReference>
<gene>
    <name evidence="8" type="primary">LOC111125112</name>
</gene>
<evidence type="ECO:0000256" key="1">
    <source>
        <dbReference type="ARBA" id="ARBA00004728"/>
    </source>
</evidence>
<dbReference type="OrthoDB" id="202234at2759"/>
<dbReference type="GO" id="GO:0005783">
    <property type="term" value="C:endoplasmic reticulum"/>
    <property type="evidence" value="ECO:0007669"/>
    <property type="project" value="TreeGrafter"/>
</dbReference>
<dbReference type="Pfam" id="PF01553">
    <property type="entry name" value="Acyltransferase"/>
    <property type="match status" value="1"/>
</dbReference>
<feature type="transmembrane region" description="Helical" evidence="5">
    <location>
        <begin position="7"/>
        <end position="28"/>
    </location>
</feature>
<protein>
    <recommendedName>
        <fullName evidence="2">1-acylglycerol-3-phosphate O-acyltransferase</fullName>
        <ecNumber evidence="2">2.3.1.51</ecNumber>
    </recommendedName>
</protein>
<feature type="transmembrane region" description="Helical" evidence="5">
    <location>
        <begin position="34"/>
        <end position="57"/>
    </location>
</feature>
<dbReference type="KEGG" id="cvn:111125112"/>
<proteinExistence type="predicted"/>